<organism evidence="7 8">
    <name type="scientific">Aurantimonas manganoxydans (strain ATCC BAA-1229 / DSM 21871 / SI85-9A1)</name>
    <dbReference type="NCBI Taxonomy" id="287752"/>
    <lineage>
        <taxon>Bacteria</taxon>
        <taxon>Pseudomonadati</taxon>
        <taxon>Pseudomonadota</taxon>
        <taxon>Alphaproteobacteria</taxon>
        <taxon>Hyphomicrobiales</taxon>
        <taxon>Aurantimonadaceae</taxon>
        <taxon>Aurantimonas</taxon>
    </lineage>
</organism>
<name>Q1YKY0_AURMS</name>
<keyword evidence="3" id="KW-0238">DNA-binding</keyword>
<evidence type="ECO:0000259" key="6">
    <source>
        <dbReference type="PROSITE" id="PS50931"/>
    </source>
</evidence>
<comment type="caution">
    <text evidence="7">The sequence shown here is derived from an EMBL/GenBank/DDBJ whole genome shotgun (WGS) entry which is preliminary data.</text>
</comment>
<dbReference type="InterPro" id="IPR000847">
    <property type="entry name" value="LysR_HTH_N"/>
</dbReference>
<keyword evidence="5" id="KW-0804">Transcription</keyword>
<dbReference type="Gene3D" id="3.40.190.10">
    <property type="entry name" value="Periplasmic binding protein-like II"/>
    <property type="match status" value="2"/>
</dbReference>
<gene>
    <name evidence="7" type="ORF">SI859A1_00512</name>
</gene>
<dbReference type="Pfam" id="PF03466">
    <property type="entry name" value="LysR_substrate"/>
    <property type="match status" value="1"/>
</dbReference>
<keyword evidence="2" id="KW-0805">Transcription regulation</keyword>
<evidence type="ECO:0000256" key="1">
    <source>
        <dbReference type="ARBA" id="ARBA00009437"/>
    </source>
</evidence>
<dbReference type="Gene3D" id="1.10.10.10">
    <property type="entry name" value="Winged helix-like DNA-binding domain superfamily/Winged helix DNA-binding domain"/>
    <property type="match status" value="1"/>
</dbReference>
<dbReference type="Pfam" id="PF00126">
    <property type="entry name" value="HTH_1"/>
    <property type="match status" value="1"/>
</dbReference>
<feature type="domain" description="HTH lysR-type" evidence="6">
    <location>
        <begin position="1"/>
        <end position="58"/>
    </location>
</feature>
<dbReference type="SUPFAM" id="SSF53850">
    <property type="entry name" value="Periplasmic binding protein-like II"/>
    <property type="match status" value="1"/>
</dbReference>
<evidence type="ECO:0000256" key="2">
    <source>
        <dbReference type="ARBA" id="ARBA00023015"/>
    </source>
</evidence>
<dbReference type="GO" id="GO:0003700">
    <property type="term" value="F:DNA-binding transcription factor activity"/>
    <property type="evidence" value="ECO:0007669"/>
    <property type="project" value="InterPro"/>
</dbReference>
<keyword evidence="4" id="KW-0010">Activator</keyword>
<dbReference type="InterPro" id="IPR036390">
    <property type="entry name" value="WH_DNA-bd_sf"/>
</dbReference>
<keyword evidence="8" id="KW-1185">Reference proteome</keyword>
<dbReference type="InterPro" id="IPR005119">
    <property type="entry name" value="LysR_subst-bd"/>
</dbReference>
<dbReference type="PROSITE" id="PS50931">
    <property type="entry name" value="HTH_LYSR"/>
    <property type="match status" value="1"/>
</dbReference>
<dbReference type="Proteomes" id="UP000000321">
    <property type="component" value="Unassembled WGS sequence"/>
</dbReference>
<dbReference type="InterPro" id="IPR036388">
    <property type="entry name" value="WH-like_DNA-bd_sf"/>
</dbReference>
<proteinExistence type="inferred from homology"/>
<sequence length="316" mass="35212">MRIRQLEFFVAVCETGSITQAAARLNVAQPALGLQLKSLEDQLGVVLLERTRRGAVPTEAGVIFLEEARHIIRRLSEVRRRLREFAGRQPRTITLGLTPSLTTVLTGRLLEIVPERLSNVRLQIFEEFSHTLLDRLGRGHLDLALAYSVPDGLKLRRKPLLQEVLFFVCAPGSPFDHPQPLPFADLTEPNFVMPSERDFVRQLVEETMAANRMTLKVPYQVESMQAMKELIARGMACGILPFGTIARELEAGILTVRPIVSPAITRTLSMVWSKDVAPAPQERQLATIIEELLAVMCQEHPAFTAPGSALIVSEPK</sequence>
<dbReference type="FunFam" id="1.10.10.10:FF:000001">
    <property type="entry name" value="LysR family transcriptional regulator"/>
    <property type="match status" value="1"/>
</dbReference>
<dbReference type="PRINTS" id="PR00039">
    <property type="entry name" value="HTHLYSR"/>
</dbReference>
<evidence type="ECO:0000313" key="7">
    <source>
        <dbReference type="EMBL" id="EAS50393.1"/>
    </source>
</evidence>
<dbReference type="EMBL" id="AAPJ01000002">
    <property type="protein sequence ID" value="EAS50393.1"/>
    <property type="molecule type" value="Genomic_DNA"/>
</dbReference>
<dbReference type="OrthoDB" id="8479357at2"/>
<evidence type="ECO:0000256" key="3">
    <source>
        <dbReference type="ARBA" id="ARBA00023125"/>
    </source>
</evidence>
<dbReference type="SUPFAM" id="SSF46785">
    <property type="entry name" value="Winged helix' DNA-binding domain"/>
    <property type="match status" value="1"/>
</dbReference>
<dbReference type="BioCyc" id="AURANTIMONAS:SI859A1_00512-MONOMER"/>
<dbReference type="PANTHER" id="PTHR30293">
    <property type="entry name" value="TRANSCRIPTIONAL REGULATORY PROTEIN NAC-RELATED"/>
    <property type="match status" value="1"/>
</dbReference>
<evidence type="ECO:0000256" key="5">
    <source>
        <dbReference type="ARBA" id="ARBA00023163"/>
    </source>
</evidence>
<dbReference type="HOGENOM" id="CLU_039613_6_5_5"/>
<evidence type="ECO:0000313" key="8">
    <source>
        <dbReference type="Proteomes" id="UP000000321"/>
    </source>
</evidence>
<dbReference type="GO" id="GO:2000142">
    <property type="term" value="P:regulation of DNA-templated transcription initiation"/>
    <property type="evidence" value="ECO:0007669"/>
    <property type="project" value="TreeGrafter"/>
</dbReference>
<evidence type="ECO:0000256" key="4">
    <source>
        <dbReference type="ARBA" id="ARBA00023159"/>
    </source>
</evidence>
<dbReference type="AlphaFoldDB" id="Q1YKY0"/>
<protein>
    <submittedName>
        <fullName evidence="7">Possible transcriptional regulator</fullName>
    </submittedName>
</protein>
<reference evidence="7 8" key="1">
    <citation type="journal article" date="2008" name="Appl. Environ. Microbiol.">
        <title>Genomic insights into Mn(II) oxidation by the marine alphaproteobacterium Aurantimonas sp. strain SI85-9A1.</title>
        <authorList>
            <person name="Dick G.J."/>
            <person name="Podell S."/>
            <person name="Johnson H.A."/>
            <person name="Rivera-Espinoza Y."/>
            <person name="Bernier-Latmani R."/>
            <person name="McCarthy J.K."/>
            <person name="Torpey J.W."/>
            <person name="Clement B.G."/>
            <person name="Gaasterland T."/>
            <person name="Tebo B.M."/>
        </authorList>
    </citation>
    <scope>NUCLEOTIDE SEQUENCE [LARGE SCALE GENOMIC DNA]</scope>
    <source>
        <strain evidence="7 8">SI85-9A1</strain>
    </source>
</reference>
<dbReference type="GO" id="GO:0003677">
    <property type="term" value="F:DNA binding"/>
    <property type="evidence" value="ECO:0007669"/>
    <property type="project" value="UniProtKB-KW"/>
</dbReference>
<dbReference type="RefSeq" id="WP_009208388.1">
    <property type="nucleotide sequence ID" value="NZ_BBWP01000012.1"/>
</dbReference>
<dbReference type="PANTHER" id="PTHR30293:SF0">
    <property type="entry name" value="NITROGEN ASSIMILATION REGULATORY PROTEIN NAC"/>
    <property type="match status" value="1"/>
</dbReference>
<comment type="similarity">
    <text evidence="1">Belongs to the LysR transcriptional regulatory family.</text>
</comment>
<accession>Q1YKY0</accession>